<dbReference type="GO" id="GO:0008299">
    <property type="term" value="P:isoprenoid biosynthetic process"/>
    <property type="evidence" value="ECO:0007669"/>
    <property type="project" value="InterPro"/>
</dbReference>
<dbReference type="SFLD" id="SFLDS00005">
    <property type="entry name" value="Isoprenoid_Synthase_Type_I"/>
    <property type="match status" value="1"/>
</dbReference>
<gene>
    <name evidence="13" type="ORF">QR680_007873</name>
</gene>
<evidence type="ECO:0000259" key="12">
    <source>
        <dbReference type="SMART" id="SM01124"/>
    </source>
</evidence>
<evidence type="ECO:0000256" key="4">
    <source>
        <dbReference type="ARBA" id="ARBA00022723"/>
    </source>
</evidence>
<keyword evidence="14" id="KW-1185">Reference proteome</keyword>
<dbReference type="SUPFAM" id="SSF48576">
    <property type="entry name" value="Terpenoid synthases"/>
    <property type="match status" value="1"/>
</dbReference>
<keyword evidence="10" id="KW-0539">Nucleus</keyword>
<dbReference type="PROSITE" id="PS00444">
    <property type="entry name" value="POLYPRENYL_SYNTHASE_2"/>
    <property type="match status" value="1"/>
</dbReference>
<dbReference type="GO" id="GO:0004659">
    <property type="term" value="F:prenyltransferase activity"/>
    <property type="evidence" value="ECO:0007669"/>
    <property type="project" value="InterPro"/>
</dbReference>
<dbReference type="InterPro" id="IPR007708">
    <property type="entry name" value="DBR1_C"/>
</dbReference>
<evidence type="ECO:0000256" key="5">
    <source>
        <dbReference type="ARBA" id="ARBA00022801"/>
    </source>
</evidence>
<dbReference type="EMBL" id="JAUCMV010000001">
    <property type="protein sequence ID" value="KAK0422928.1"/>
    <property type="molecule type" value="Genomic_DNA"/>
</dbReference>
<evidence type="ECO:0000256" key="6">
    <source>
        <dbReference type="ARBA" id="ARBA00022833"/>
    </source>
</evidence>
<dbReference type="PANTHER" id="PTHR12849:SF0">
    <property type="entry name" value="LARIAT DEBRANCHING ENZYME"/>
    <property type="match status" value="1"/>
</dbReference>
<feature type="domain" description="Lariat debranching enzyme C-terminal" evidence="12">
    <location>
        <begin position="640"/>
        <end position="786"/>
    </location>
</feature>
<dbReference type="GO" id="GO:0042811">
    <property type="term" value="P:pheromone biosynthetic process"/>
    <property type="evidence" value="ECO:0007669"/>
    <property type="project" value="UniProtKB-ARBA"/>
</dbReference>
<dbReference type="GO" id="GO:0005634">
    <property type="term" value="C:nucleus"/>
    <property type="evidence" value="ECO:0007669"/>
    <property type="project" value="UniProtKB-SubCell"/>
</dbReference>
<dbReference type="GO" id="GO:0008419">
    <property type="term" value="F:RNA lariat debranching enzyme activity"/>
    <property type="evidence" value="ECO:0007669"/>
    <property type="project" value="TreeGrafter"/>
</dbReference>
<comment type="cofactor">
    <cofactor evidence="2">
        <name>Zn(2+)</name>
        <dbReference type="ChEBI" id="CHEBI:29105"/>
    </cofactor>
</comment>
<evidence type="ECO:0000256" key="1">
    <source>
        <dbReference type="ARBA" id="ARBA00001936"/>
    </source>
</evidence>
<dbReference type="CDD" id="cd00685">
    <property type="entry name" value="Trans_IPPS_HT"/>
    <property type="match status" value="1"/>
</dbReference>
<dbReference type="GO" id="GO:0000398">
    <property type="term" value="P:mRNA splicing, via spliceosome"/>
    <property type="evidence" value="ECO:0007669"/>
    <property type="project" value="TreeGrafter"/>
</dbReference>
<sequence>MVRLSSFLRVALKGEAKFERRKLSIPDFVQQRLNNLQMEIVTSLLEQSPLGAMAANGTSVPSCSADESKSSFALNLERMAKYYFNQGGKLFRPTISLLMANACNQMTPIGQRINLPKEDSPVSLNQYRIAIVSEMIHTASLVHDDVIDKSDVRRGEPTVNALWGNKMAVLVGDFILARATQVLCSIGRPTVISIMAEIIEDLVRGEFMQMSTSPTANLDGNALFQQYMSKTYNKTASLFANSCKSVAMLSGAGDDVELCAYEYGRHLGLAFQLVDDLLDFVSNAAVLGKPAANDLKLGLATGPVLYAAQEYPELNPLISRRFSQPGDAELAWEITLNSKGLQKTKDLAKEHCYNAATLASDMPNGNRVGDALVELALSQLDREKLQMSEELRNVRVAVAGCSHGEMDMIYGTLEEIENEQGRKFDILLCCGDFQAVRNYGDLRHMHVPEKYKSLQTFYKYYSGEKEAPILTVFIGGNHESSGFMQELPNGGWVAKNIYFMGHSNVIQFAGLRIGGLSGIYKDQDYRKGHCERPPFDHNGAVISAYHVRNVDVFRMNNLTSDSTQTHRSNALDVMLSHDWPAGITDHGDVEGLLRIKPYFSDDINSGRLGNPHTMKMLYDIRPSFWFAAHLHCKFAAIVTHKKGQDDEKTPNPTRFLSLDKPLVGARRRQFLQALEIPAKNNRFYLEYDPAWLTILRTTDHLTSISRTQRYMPTSRSVDERSNFFPAEEEIQETLQVFGEDMKIPENFRLTAPPHRESDTRGMPASLYYPNPQSSEFCARLKIQCMNTLLCEQNSSANGIPYYTIPQSEEIAIPDDDEEEDKPEEVEGLFSIDTDPTNFVPPPIRAQNDAAESSPVAEESDDAPVLKRRKVDDPDDIE</sequence>
<dbReference type="AlphaFoldDB" id="A0AA39M6U3"/>
<evidence type="ECO:0000256" key="11">
    <source>
        <dbReference type="SAM" id="MobiDB-lite"/>
    </source>
</evidence>
<dbReference type="SMART" id="SM01124">
    <property type="entry name" value="DBR1"/>
    <property type="match status" value="1"/>
</dbReference>
<keyword evidence="4" id="KW-0479">Metal-binding</keyword>
<keyword evidence="5" id="KW-0378">Hydrolase</keyword>
<dbReference type="CDD" id="cd00844">
    <property type="entry name" value="MPP_Dbr1_N"/>
    <property type="match status" value="1"/>
</dbReference>
<keyword evidence="7" id="KW-0460">Magnesium</keyword>
<proteinExistence type="predicted"/>
<dbReference type="InterPro" id="IPR000092">
    <property type="entry name" value="Polyprenyl_synt"/>
</dbReference>
<dbReference type="Proteomes" id="UP001175271">
    <property type="component" value="Unassembled WGS sequence"/>
</dbReference>
<evidence type="ECO:0000256" key="7">
    <source>
        <dbReference type="ARBA" id="ARBA00022842"/>
    </source>
</evidence>
<reference evidence="13" key="1">
    <citation type="submission" date="2023-06" db="EMBL/GenBank/DDBJ databases">
        <title>Genomic analysis of the entomopathogenic nematode Steinernema hermaphroditum.</title>
        <authorList>
            <person name="Schwarz E.M."/>
            <person name="Heppert J.K."/>
            <person name="Baniya A."/>
            <person name="Schwartz H.T."/>
            <person name="Tan C.-H."/>
            <person name="Antoshechkin I."/>
            <person name="Sternberg P.W."/>
            <person name="Goodrich-Blair H."/>
            <person name="Dillman A.R."/>
        </authorList>
    </citation>
    <scope>NUCLEOTIDE SEQUENCE</scope>
    <source>
        <strain evidence="13">PS9179</strain>
        <tissue evidence="13">Whole animal</tissue>
    </source>
</reference>
<evidence type="ECO:0000256" key="8">
    <source>
        <dbReference type="ARBA" id="ARBA00023004"/>
    </source>
</evidence>
<dbReference type="InterPro" id="IPR008949">
    <property type="entry name" value="Isoprenoid_synthase_dom_sf"/>
</dbReference>
<feature type="compositionally biased region" description="Acidic residues" evidence="11">
    <location>
        <begin position="813"/>
        <end position="826"/>
    </location>
</feature>
<feature type="region of interest" description="Disordered" evidence="11">
    <location>
        <begin position="813"/>
        <end position="877"/>
    </location>
</feature>
<comment type="cofactor">
    <cofactor evidence="1">
        <name>Mn(2+)</name>
        <dbReference type="ChEBI" id="CHEBI:29035"/>
    </cofactor>
</comment>
<name>A0AA39M6U3_9BILA</name>
<dbReference type="InterPro" id="IPR041816">
    <property type="entry name" value="Dbr1_N"/>
</dbReference>
<evidence type="ECO:0000256" key="10">
    <source>
        <dbReference type="ARBA" id="ARBA00023242"/>
    </source>
</evidence>
<dbReference type="PROSITE" id="PS00723">
    <property type="entry name" value="POLYPRENYL_SYNTHASE_1"/>
    <property type="match status" value="1"/>
</dbReference>
<dbReference type="SUPFAM" id="SSF56300">
    <property type="entry name" value="Metallo-dependent phosphatases"/>
    <property type="match status" value="1"/>
</dbReference>
<evidence type="ECO:0000313" key="14">
    <source>
        <dbReference type="Proteomes" id="UP001175271"/>
    </source>
</evidence>
<dbReference type="InterPro" id="IPR029052">
    <property type="entry name" value="Metallo-depent_PP-like"/>
</dbReference>
<dbReference type="GO" id="GO:0046872">
    <property type="term" value="F:metal ion binding"/>
    <property type="evidence" value="ECO:0007669"/>
    <property type="project" value="UniProtKB-KW"/>
</dbReference>
<dbReference type="Gene3D" id="1.10.600.10">
    <property type="entry name" value="Farnesyl Diphosphate Synthase"/>
    <property type="match status" value="1"/>
</dbReference>
<keyword evidence="6" id="KW-0862">Zinc</keyword>
<evidence type="ECO:0000256" key="2">
    <source>
        <dbReference type="ARBA" id="ARBA00001947"/>
    </source>
</evidence>
<dbReference type="InterPro" id="IPR033749">
    <property type="entry name" value="Polyprenyl_synt_CS"/>
</dbReference>
<evidence type="ECO:0000313" key="13">
    <source>
        <dbReference type="EMBL" id="KAK0422928.1"/>
    </source>
</evidence>
<dbReference type="Pfam" id="PF05011">
    <property type="entry name" value="DBR1"/>
    <property type="match status" value="1"/>
</dbReference>
<accession>A0AA39M6U3</accession>
<dbReference type="PANTHER" id="PTHR12849">
    <property type="entry name" value="RNA LARIAT DEBRANCHING ENZYME"/>
    <property type="match status" value="1"/>
</dbReference>
<keyword evidence="9" id="KW-0464">Manganese</keyword>
<comment type="subcellular location">
    <subcellularLocation>
        <location evidence="3">Nucleus</location>
    </subcellularLocation>
</comment>
<evidence type="ECO:0000256" key="9">
    <source>
        <dbReference type="ARBA" id="ARBA00023211"/>
    </source>
</evidence>
<evidence type="ECO:0000256" key="3">
    <source>
        <dbReference type="ARBA" id="ARBA00004123"/>
    </source>
</evidence>
<comment type="caution">
    <text evidence="13">The sequence shown here is derived from an EMBL/GenBank/DDBJ whole genome shotgun (WGS) entry which is preliminary data.</text>
</comment>
<protein>
    <recommendedName>
        <fullName evidence="12">Lariat debranching enzyme C-terminal domain-containing protein</fullName>
    </recommendedName>
</protein>
<organism evidence="13 14">
    <name type="scientific">Steinernema hermaphroditum</name>
    <dbReference type="NCBI Taxonomy" id="289476"/>
    <lineage>
        <taxon>Eukaryota</taxon>
        <taxon>Metazoa</taxon>
        <taxon>Ecdysozoa</taxon>
        <taxon>Nematoda</taxon>
        <taxon>Chromadorea</taxon>
        <taxon>Rhabditida</taxon>
        <taxon>Tylenchina</taxon>
        <taxon>Panagrolaimomorpha</taxon>
        <taxon>Strongyloidoidea</taxon>
        <taxon>Steinernematidae</taxon>
        <taxon>Steinernema</taxon>
    </lineage>
</organism>
<keyword evidence="8" id="KW-0408">Iron</keyword>
<dbReference type="Pfam" id="PF00348">
    <property type="entry name" value="polyprenyl_synt"/>
    <property type="match status" value="1"/>
</dbReference>